<name>A0AAW2MDB7_SESRA</name>
<feature type="domain" description="CRAL-TRIO" evidence="7">
    <location>
        <begin position="159"/>
        <end position="306"/>
    </location>
</feature>
<dbReference type="AlphaFoldDB" id="A0AAW2MDB7"/>
<gene>
    <name evidence="8" type="ORF">Sradi_4942100</name>
</gene>
<comment type="subcellular location">
    <subcellularLocation>
        <location evidence="1">Cell membrane</location>
        <topology evidence="1">Peripheral membrane protein</topology>
    </subcellularLocation>
    <subcellularLocation>
        <location evidence="2">Golgi apparatus membrane</location>
        <topology evidence="2">Peripheral membrane protein</topology>
    </subcellularLocation>
</comment>
<reference evidence="8" key="1">
    <citation type="submission" date="2020-06" db="EMBL/GenBank/DDBJ databases">
        <authorList>
            <person name="Li T."/>
            <person name="Hu X."/>
            <person name="Zhang T."/>
            <person name="Song X."/>
            <person name="Zhang H."/>
            <person name="Dai N."/>
            <person name="Sheng W."/>
            <person name="Hou X."/>
            <person name="Wei L."/>
        </authorList>
    </citation>
    <scope>NUCLEOTIDE SEQUENCE</scope>
    <source>
        <strain evidence="8">G02</strain>
        <tissue evidence="8">Leaf</tissue>
    </source>
</reference>
<dbReference type="InterPro" id="IPR036273">
    <property type="entry name" value="CRAL/TRIO_N_dom_sf"/>
</dbReference>
<protein>
    <submittedName>
        <fullName evidence="8">Phosphatidylinositol/phosphatidylcholine transfer protein SFH11</fullName>
    </submittedName>
</protein>
<dbReference type="PANTHER" id="PTHR45657">
    <property type="entry name" value="CRAL-TRIO DOMAIN-CONTAINING PROTEIN YKL091C-RELATED"/>
    <property type="match status" value="1"/>
</dbReference>
<keyword evidence="3" id="KW-0653">Protein transport</keyword>
<dbReference type="EMBL" id="JACGWJ010000022">
    <property type="protein sequence ID" value="KAL0329554.1"/>
    <property type="molecule type" value="Genomic_DNA"/>
</dbReference>
<dbReference type="SUPFAM" id="SSF52087">
    <property type="entry name" value="CRAL/TRIO domain"/>
    <property type="match status" value="1"/>
</dbReference>
<sequence>MHKTKELLKEISISSNAGGSKLSPTPSARETNNTRKKKVSPRPPIETNWLLPPVGEREKPYRSFMSFLSFRNMGRSQSAEMVLEGRHNPKDEKLVESFCELLFLEGHLPVKHYDYHTLLRFLRMRDFDVTRARDMFVQYIKWREEFGVDTICKEFKFEEHEEVKRCYPHGYHGVDRYGRPVYIERLGMVDLDSFLLVTTIDRFVKYHICEQEKTLNWRYPACSIAAKKHIASTLSILDVKNVIYEVRIDLRSPGMSRFSKPARHLFMEIQKIDSNYYPETLHQLYIVNAGSGFKVKYSYSNLPSFLGGECTCAESGGCLFSDKGPWNDPEITEMLQGMLCTEAEQEFRLTNASDDQKNSAFPADTEENVGCEDNRMDETVGVAQQTTYVDKPLLQKIQALQPLLQDTKQVSFAF</sequence>
<comment type="similarity">
    <text evidence="5">Belongs to the SFH family.</text>
</comment>
<dbReference type="InterPro" id="IPR001251">
    <property type="entry name" value="CRAL-TRIO_dom"/>
</dbReference>
<proteinExistence type="inferred from homology"/>
<evidence type="ECO:0000256" key="4">
    <source>
        <dbReference type="ARBA" id="ARBA00023034"/>
    </source>
</evidence>
<keyword evidence="3" id="KW-0813">Transport</keyword>
<evidence type="ECO:0000256" key="6">
    <source>
        <dbReference type="SAM" id="MobiDB-lite"/>
    </source>
</evidence>
<evidence type="ECO:0000256" key="5">
    <source>
        <dbReference type="ARBA" id="ARBA00038020"/>
    </source>
</evidence>
<dbReference type="SMART" id="SM00516">
    <property type="entry name" value="SEC14"/>
    <property type="match status" value="1"/>
</dbReference>
<organism evidence="8">
    <name type="scientific">Sesamum radiatum</name>
    <name type="common">Black benniseed</name>
    <dbReference type="NCBI Taxonomy" id="300843"/>
    <lineage>
        <taxon>Eukaryota</taxon>
        <taxon>Viridiplantae</taxon>
        <taxon>Streptophyta</taxon>
        <taxon>Embryophyta</taxon>
        <taxon>Tracheophyta</taxon>
        <taxon>Spermatophyta</taxon>
        <taxon>Magnoliopsida</taxon>
        <taxon>eudicotyledons</taxon>
        <taxon>Gunneridae</taxon>
        <taxon>Pentapetalae</taxon>
        <taxon>asterids</taxon>
        <taxon>lamiids</taxon>
        <taxon>Lamiales</taxon>
        <taxon>Pedaliaceae</taxon>
        <taxon>Sesamum</taxon>
    </lineage>
</organism>
<evidence type="ECO:0000259" key="7">
    <source>
        <dbReference type="PROSITE" id="PS50191"/>
    </source>
</evidence>
<dbReference type="PROSITE" id="PS50191">
    <property type="entry name" value="CRAL_TRIO"/>
    <property type="match status" value="1"/>
</dbReference>
<keyword evidence="4" id="KW-0333">Golgi apparatus</keyword>
<feature type="compositionally biased region" description="Polar residues" evidence="6">
    <location>
        <begin position="12"/>
        <end position="31"/>
    </location>
</feature>
<comment type="caution">
    <text evidence="8">The sequence shown here is derived from an EMBL/GenBank/DDBJ whole genome shotgun (WGS) entry which is preliminary data.</text>
</comment>
<dbReference type="InterPro" id="IPR036865">
    <property type="entry name" value="CRAL-TRIO_dom_sf"/>
</dbReference>
<dbReference type="PANTHER" id="PTHR45657:SF50">
    <property type="entry name" value="PHOSPHATIDYLINOSITOL_PHOSPHATIDYLCHOLINE TRANSFER PROTEIN SFH11"/>
    <property type="match status" value="1"/>
</dbReference>
<dbReference type="SMART" id="SM01100">
    <property type="entry name" value="CRAL_TRIO_N"/>
    <property type="match status" value="1"/>
</dbReference>
<dbReference type="SUPFAM" id="SSF46938">
    <property type="entry name" value="CRAL/TRIO N-terminal domain"/>
    <property type="match status" value="1"/>
</dbReference>
<dbReference type="Gene3D" id="3.40.525.10">
    <property type="entry name" value="CRAL-TRIO lipid binding domain"/>
    <property type="match status" value="2"/>
</dbReference>
<evidence type="ECO:0000256" key="3">
    <source>
        <dbReference type="ARBA" id="ARBA00022927"/>
    </source>
</evidence>
<evidence type="ECO:0000256" key="1">
    <source>
        <dbReference type="ARBA" id="ARBA00004202"/>
    </source>
</evidence>
<dbReference type="Pfam" id="PF00650">
    <property type="entry name" value="CRAL_TRIO"/>
    <property type="match status" value="1"/>
</dbReference>
<dbReference type="CDD" id="cd00170">
    <property type="entry name" value="SEC14"/>
    <property type="match status" value="1"/>
</dbReference>
<evidence type="ECO:0000256" key="2">
    <source>
        <dbReference type="ARBA" id="ARBA00004395"/>
    </source>
</evidence>
<accession>A0AAW2MDB7</accession>
<dbReference type="InterPro" id="IPR051026">
    <property type="entry name" value="PI/PC_transfer"/>
</dbReference>
<dbReference type="GO" id="GO:0005886">
    <property type="term" value="C:plasma membrane"/>
    <property type="evidence" value="ECO:0007669"/>
    <property type="project" value="UniProtKB-SubCell"/>
</dbReference>
<feature type="region of interest" description="Disordered" evidence="6">
    <location>
        <begin position="1"/>
        <end position="48"/>
    </location>
</feature>
<dbReference type="GO" id="GO:0015031">
    <property type="term" value="P:protein transport"/>
    <property type="evidence" value="ECO:0007669"/>
    <property type="project" value="UniProtKB-KW"/>
</dbReference>
<reference evidence="8" key="2">
    <citation type="journal article" date="2024" name="Plant">
        <title>Genomic evolution and insights into agronomic trait innovations of Sesamum species.</title>
        <authorList>
            <person name="Miao H."/>
            <person name="Wang L."/>
            <person name="Qu L."/>
            <person name="Liu H."/>
            <person name="Sun Y."/>
            <person name="Le M."/>
            <person name="Wang Q."/>
            <person name="Wei S."/>
            <person name="Zheng Y."/>
            <person name="Lin W."/>
            <person name="Duan Y."/>
            <person name="Cao H."/>
            <person name="Xiong S."/>
            <person name="Wang X."/>
            <person name="Wei L."/>
            <person name="Li C."/>
            <person name="Ma Q."/>
            <person name="Ju M."/>
            <person name="Zhao R."/>
            <person name="Li G."/>
            <person name="Mu C."/>
            <person name="Tian Q."/>
            <person name="Mei H."/>
            <person name="Zhang T."/>
            <person name="Gao T."/>
            <person name="Zhang H."/>
        </authorList>
    </citation>
    <scope>NUCLEOTIDE SEQUENCE</scope>
    <source>
        <strain evidence="8">G02</strain>
    </source>
</reference>
<dbReference type="GO" id="GO:0000139">
    <property type="term" value="C:Golgi membrane"/>
    <property type="evidence" value="ECO:0007669"/>
    <property type="project" value="UniProtKB-SubCell"/>
</dbReference>
<dbReference type="Gene3D" id="1.10.8.20">
    <property type="entry name" value="N-terminal domain of phosphatidylinositol transfer protein sec14p"/>
    <property type="match status" value="1"/>
</dbReference>
<evidence type="ECO:0000313" key="8">
    <source>
        <dbReference type="EMBL" id="KAL0329554.1"/>
    </source>
</evidence>
<dbReference type="InterPro" id="IPR011074">
    <property type="entry name" value="CRAL/TRIO_N_dom"/>
</dbReference>